<accession>A0A6M4GV37</accession>
<dbReference type="SUPFAM" id="SSF56935">
    <property type="entry name" value="Porins"/>
    <property type="match status" value="1"/>
</dbReference>
<evidence type="ECO:0000256" key="1">
    <source>
        <dbReference type="SAM" id="SignalP"/>
    </source>
</evidence>
<protein>
    <recommendedName>
        <fullName evidence="4">Porin</fullName>
    </recommendedName>
</protein>
<dbReference type="RefSeq" id="WP_171092283.1">
    <property type="nucleotide sequence ID" value="NZ_CP053069.1"/>
</dbReference>
<sequence length="418" mass="44756">MMPTSSRRRSLALLVLALHACHAHAADPEVPMFSFSGFGTLGVVHSSEDQADFTGTQSKPDGAGFSRSWHPGVDSLIAGQVSANPTPRLSAILQVISEQNYDGSYRPHVEWANVIYKVTPDITVRVGRMVLPSLMLTETRKVGYANPWVRPPVEVYSLVPLSSFDGADATFYIPAGTASHRLQATVGRTDSLYPGDGGGSTKSKARGNVTLIDAFELGFFSARVNVGRARITIDALNPLFDAFRQFGPEGEAIASKYTIDDTLVTFAGVGATYDPGKWFVTGEWSRLNSANRFLGGKSGWYLSGGYRIGNFTPFATYARTTANNLSDPGLPLEGLPPEIAGAAAGLNAALNATLAGRIAQDTASVGVRWDFRRNMALKLQFDRTSIASGSTGLVSNIQPGYRLGGKIDLFSASLDFVF</sequence>
<dbReference type="KEGG" id="uru:DSM104443_02242"/>
<gene>
    <name evidence="2" type="ORF">DSM104443_02242</name>
</gene>
<dbReference type="InterPro" id="IPR023614">
    <property type="entry name" value="Porin_dom_sf"/>
</dbReference>
<organism evidence="2 3">
    <name type="scientific">Usitatibacter rugosus</name>
    <dbReference type="NCBI Taxonomy" id="2732067"/>
    <lineage>
        <taxon>Bacteria</taxon>
        <taxon>Pseudomonadati</taxon>
        <taxon>Pseudomonadota</taxon>
        <taxon>Betaproteobacteria</taxon>
        <taxon>Nitrosomonadales</taxon>
        <taxon>Usitatibacteraceae</taxon>
        <taxon>Usitatibacter</taxon>
    </lineage>
</organism>
<reference evidence="2 3" key="1">
    <citation type="submission" date="2020-04" db="EMBL/GenBank/DDBJ databases">
        <title>Usitatibacter rugosus gen. nov., sp. nov. and Usitatibacter palustris sp. nov., novel members of Usitatibacteraceae fam. nov. within the order Nitrosomonadales isolated from soil.</title>
        <authorList>
            <person name="Huber K.J."/>
            <person name="Neumann-Schaal M."/>
            <person name="Geppert A."/>
            <person name="Luckner M."/>
            <person name="Wanner G."/>
            <person name="Overmann J."/>
        </authorList>
    </citation>
    <scope>NUCLEOTIDE SEQUENCE [LARGE SCALE GENOMIC DNA]</scope>
    <source>
        <strain evidence="2 3">0125_3</strain>
    </source>
</reference>
<evidence type="ECO:0000313" key="2">
    <source>
        <dbReference type="EMBL" id="QJR11170.1"/>
    </source>
</evidence>
<proteinExistence type="predicted"/>
<dbReference type="Gene3D" id="2.40.160.10">
    <property type="entry name" value="Porin"/>
    <property type="match status" value="1"/>
</dbReference>
<feature type="signal peptide" evidence="1">
    <location>
        <begin position="1"/>
        <end position="25"/>
    </location>
</feature>
<keyword evidence="1" id="KW-0732">Signal</keyword>
<evidence type="ECO:0008006" key="4">
    <source>
        <dbReference type="Google" id="ProtNLM"/>
    </source>
</evidence>
<evidence type="ECO:0000313" key="3">
    <source>
        <dbReference type="Proteomes" id="UP000501534"/>
    </source>
</evidence>
<dbReference type="AlphaFoldDB" id="A0A6M4GV37"/>
<keyword evidence="3" id="KW-1185">Reference proteome</keyword>
<name>A0A6M4GV37_9PROT</name>
<dbReference type="EMBL" id="CP053069">
    <property type="protein sequence ID" value="QJR11170.1"/>
    <property type="molecule type" value="Genomic_DNA"/>
</dbReference>
<feature type="chain" id="PRO_5027031504" description="Porin" evidence="1">
    <location>
        <begin position="26"/>
        <end position="418"/>
    </location>
</feature>
<dbReference type="Proteomes" id="UP000501534">
    <property type="component" value="Chromosome"/>
</dbReference>